<sequence length="246" mass="26817">MNSIRLQNVSVSFPIYGTSTRSLRNRIMASATGGRIGSDRNDRACVQALSDINIDIGMGERVALIGHNGAGKTTLLRVLSGIYPPQTGSIRVEGKIAPLFDIGFGMDPDGTGYDNIRLRSLYLGLSREEVERRMEDIVAFTELGPFLDMPIRTYSAGMQTRLSFAVSTSIKPEVLLLDEGIGAGDAAFMEKANQRIQSFIGQAGILVLASHSKSILAPYCTRAIRLEHGRIVDDGPFEEVMTRYEG</sequence>
<keyword evidence="1" id="KW-0067">ATP-binding</keyword>
<evidence type="ECO:0000313" key="1">
    <source>
        <dbReference type="EMBL" id="WAJ28705.1"/>
    </source>
</evidence>
<evidence type="ECO:0000313" key="2">
    <source>
        <dbReference type="Proteomes" id="UP001163223"/>
    </source>
</evidence>
<keyword evidence="2" id="KW-1185">Reference proteome</keyword>
<name>A0ACD4NP57_9HYPH</name>
<proteinExistence type="predicted"/>
<accession>A0ACD4NP57</accession>
<protein>
    <submittedName>
        <fullName evidence="1">ABC transporter ATP-binding protein</fullName>
    </submittedName>
</protein>
<keyword evidence="1" id="KW-0547">Nucleotide-binding</keyword>
<dbReference type="Proteomes" id="UP001163223">
    <property type="component" value="Chromosome"/>
</dbReference>
<organism evidence="1 2">
    <name type="scientific">Antarcticirhabdus aurantiaca</name>
    <dbReference type="NCBI Taxonomy" id="2606717"/>
    <lineage>
        <taxon>Bacteria</taxon>
        <taxon>Pseudomonadati</taxon>
        <taxon>Pseudomonadota</taxon>
        <taxon>Alphaproteobacteria</taxon>
        <taxon>Hyphomicrobiales</taxon>
        <taxon>Aurantimonadaceae</taxon>
        <taxon>Antarcticirhabdus</taxon>
    </lineage>
</organism>
<dbReference type="EMBL" id="CP113520">
    <property type="protein sequence ID" value="WAJ28705.1"/>
    <property type="molecule type" value="Genomic_DNA"/>
</dbReference>
<reference evidence="1" key="1">
    <citation type="submission" date="2022-11" db="EMBL/GenBank/DDBJ databases">
        <title>beta-Carotene-producing bacterium, Jeongeuplla avenae sp. nov., alleviates the salt stress of Arabidopsis seedlings.</title>
        <authorList>
            <person name="Jiang L."/>
            <person name="Lee J."/>
        </authorList>
    </citation>
    <scope>NUCLEOTIDE SEQUENCE</scope>
    <source>
        <strain evidence="1">DY_R2A_6</strain>
    </source>
</reference>
<gene>
    <name evidence="1" type="ORF">OXU80_00160</name>
</gene>